<proteinExistence type="predicted"/>
<name>A0A0A9G0B3_ARUDO</name>
<evidence type="ECO:0000313" key="1">
    <source>
        <dbReference type="EMBL" id="JAE17957.1"/>
    </source>
</evidence>
<organism evidence="1">
    <name type="scientific">Arundo donax</name>
    <name type="common">Giant reed</name>
    <name type="synonym">Donax arundinaceus</name>
    <dbReference type="NCBI Taxonomy" id="35708"/>
    <lineage>
        <taxon>Eukaryota</taxon>
        <taxon>Viridiplantae</taxon>
        <taxon>Streptophyta</taxon>
        <taxon>Embryophyta</taxon>
        <taxon>Tracheophyta</taxon>
        <taxon>Spermatophyta</taxon>
        <taxon>Magnoliopsida</taxon>
        <taxon>Liliopsida</taxon>
        <taxon>Poales</taxon>
        <taxon>Poaceae</taxon>
        <taxon>PACMAD clade</taxon>
        <taxon>Arundinoideae</taxon>
        <taxon>Arundineae</taxon>
        <taxon>Arundo</taxon>
    </lineage>
</organism>
<dbReference type="AlphaFoldDB" id="A0A0A9G0B3"/>
<dbReference type="EMBL" id="GBRH01179939">
    <property type="protein sequence ID" value="JAE17957.1"/>
    <property type="molecule type" value="Transcribed_RNA"/>
</dbReference>
<reference evidence="1" key="1">
    <citation type="submission" date="2014-09" db="EMBL/GenBank/DDBJ databases">
        <authorList>
            <person name="Magalhaes I.L.F."/>
            <person name="Oliveira U."/>
            <person name="Santos F.R."/>
            <person name="Vidigal T.H.D.A."/>
            <person name="Brescovit A.D."/>
            <person name="Santos A.J."/>
        </authorList>
    </citation>
    <scope>NUCLEOTIDE SEQUENCE</scope>
    <source>
        <tissue evidence="1">Shoot tissue taken approximately 20 cm above the soil surface</tissue>
    </source>
</reference>
<protein>
    <submittedName>
        <fullName evidence="1">Uncharacterized protein</fullName>
    </submittedName>
</protein>
<sequence length="82" mass="8648">MWPGHHGWDFTLPHTMSPKRGPPFAHAPPSAAGTMAPAPAGSDILWRGIETLDLDGGPLVLGFGLGLRFGRLWNLGISAGVH</sequence>
<accession>A0A0A9G0B3</accession>
<reference evidence="1" key="2">
    <citation type="journal article" date="2015" name="Data Brief">
        <title>Shoot transcriptome of the giant reed, Arundo donax.</title>
        <authorList>
            <person name="Barrero R.A."/>
            <person name="Guerrero F.D."/>
            <person name="Moolhuijzen P."/>
            <person name="Goolsby J.A."/>
            <person name="Tidwell J."/>
            <person name="Bellgard S.E."/>
            <person name="Bellgard M.I."/>
        </authorList>
    </citation>
    <scope>NUCLEOTIDE SEQUENCE</scope>
    <source>
        <tissue evidence="1">Shoot tissue taken approximately 20 cm above the soil surface</tissue>
    </source>
</reference>